<dbReference type="PIRSF" id="PIRSF003085">
    <property type="entry name" value="CMAS"/>
    <property type="match status" value="1"/>
</dbReference>
<proteinExistence type="inferred from homology"/>
<keyword evidence="3 7" id="KW-0808">Transferase</keyword>
<reference evidence="7 8" key="1">
    <citation type="journal article" date="2010" name="PLoS Genet.">
        <title>Analysis of the Legionella longbeachae genome and transcriptome uncovers unique strategies to cause Legionnaires' disease.</title>
        <authorList>
            <person name="Cazalet C."/>
            <person name="Gomez-Valero L."/>
            <person name="Rusniok C."/>
            <person name="Lomma M."/>
            <person name="Dervins-Ravault D."/>
            <person name="Newton H."/>
            <person name="Sansom F."/>
            <person name="Jarraud S."/>
            <person name="Zidane N."/>
            <person name="Ma L."/>
            <person name="Bouchier C."/>
            <person name="Etienne J."/>
            <person name="Hartland E."/>
            <person name="Buchrieser C."/>
        </authorList>
    </citation>
    <scope>NUCLEOTIDE SEQUENCE [LARGE SCALE GENOMIC DNA]</scope>
    <source>
        <strain evidence="7 8">NSW150</strain>
    </source>
</reference>
<keyword evidence="8" id="KW-1185">Reference proteome</keyword>
<dbReference type="InterPro" id="IPR029063">
    <property type="entry name" value="SAM-dependent_MTases_sf"/>
</dbReference>
<keyword evidence="5" id="KW-0443">Lipid metabolism</keyword>
<dbReference type="HOGENOM" id="CLU_026434_0_2_6"/>
<dbReference type="OrthoDB" id="9782855at2"/>
<dbReference type="Proteomes" id="UP000001060">
    <property type="component" value="Chromosome"/>
</dbReference>
<dbReference type="InterPro" id="IPR003333">
    <property type="entry name" value="CMAS"/>
</dbReference>
<dbReference type="Gene3D" id="3.40.50.150">
    <property type="entry name" value="Vaccinia Virus protein VP39"/>
    <property type="match status" value="1"/>
</dbReference>
<comment type="similarity">
    <text evidence="1">Belongs to the CFA/CMAS family.</text>
</comment>
<sequence length="405" mass="46065">MDKNNHQSTQSARLSKKVFFKLLNGITHGTIKVNDVNGSYVFGNENEKNDSIASITINNPKAYKAILVGGSVGAGASYIAGDWDTDDLQKLIEIIIKNDSLFNNIESPIARLFNLIRTIHYKLKFNSIRRAKENILAHYDLGNDFFKLILDTSMMYSCALYKPSEISLEEASIKKIQAICTALQLKPSDHILEIGTGWGGFACFAAQEYGCKVTTTTISEKQYLYVKDKINQLNLNHQIELLKEDYRTLSGQYDKVVSIEMIEAVGHKYFDTFFHQCHQLLKPEGLFFLQAIVINDQAYEAAKNEVDFIKKYIFPGGCLPSVCSISQSIASQTTLQLLSFEDIGHHYVSTLNDWHKKLLANKQEICAQGFPESFIRTWEFYFCYCAAGFQTNYISDIHALWRKRR</sequence>
<dbReference type="PANTHER" id="PTHR43667">
    <property type="entry name" value="CYCLOPROPANE-FATTY-ACYL-PHOSPHOLIPID SYNTHASE"/>
    <property type="match status" value="1"/>
</dbReference>
<evidence type="ECO:0000313" key="8">
    <source>
        <dbReference type="Proteomes" id="UP000001060"/>
    </source>
</evidence>
<evidence type="ECO:0000256" key="4">
    <source>
        <dbReference type="ARBA" id="ARBA00022691"/>
    </source>
</evidence>
<dbReference type="KEGG" id="llo:LLO_2113"/>
<feature type="active site" evidence="6">
    <location>
        <position position="385"/>
    </location>
</feature>
<dbReference type="STRING" id="661367.LLO_2113"/>
<dbReference type="GO" id="GO:0008610">
    <property type="term" value="P:lipid biosynthetic process"/>
    <property type="evidence" value="ECO:0007669"/>
    <property type="project" value="InterPro"/>
</dbReference>
<dbReference type="SUPFAM" id="SSF53335">
    <property type="entry name" value="S-adenosyl-L-methionine-dependent methyltransferases"/>
    <property type="match status" value="1"/>
</dbReference>
<evidence type="ECO:0000256" key="3">
    <source>
        <dbReference type="ARBA" id="ARBA00022679"/>
    </source>
</evidence>
<dbReference type="InterPro" id="IPR050723">
    <property type="entry name" value="CFA/CMAS"/>
</dbReference>
<evidence type="ECO:0000256" key="5">
    <source>
        <dbReference type="ARBA" id="ARBA00023098"/>
    </source>
</evidence>
<evidence type="ECO:0000313" key="7">
    <source>
        <dbReference type="EMBL" id="CBJ12503.1"/>
    </source>
</evidence>
<evidence type="ECO:0000256" key="2">
    <source>
        <dbReference type="ARBA" id="ARBA00022603"/>
    </source>
</evidence>
<accession>D3HJB4</accession>
<dbReference type="GeneID" id="40926328"/>
<dbReference type="GO" id="GO:0032259">
    <property type="term" value="P:methylation"/>
    <property type="evidence" value="ECO:0007669"/>
    <property type="project" value="UniProtKB-KW"/>
</dbReference>
<dbReference type="EMBL" id="FN650140">
    <property type="protein sequence ID" value="CBJ12503.1"/>
    <property type="molecule type" value="Genomic_DNA"/>
</dbReference>
<gene>
    <name evidence="7" type="ordered locus">LLO_2113</name>
</gene>
<dbReference type="CDD" id="cd02440">
    <property type="entry name" value="AdoMet_MTases"/>
    <property type="match status" value="1"/>
</dbReference>
<dbReference type="Pfam" id="PF02353">
    <property type="entry name" value="CMAS"/>
    <property type="match status" value="1"/>
</dbReference>
<protein>
    <submittedName>
        <fullName evidence="7">Putative cyclopropane-fatty-acyl-phospholipid synthase</fullName>
        <ecNumber evidence="7">2.1.1.79</ecNumber>
    </submittedName>
</protein>
<dbReference type="GO" id="GO:0008825">
    <property type="term" value="F:cyclopropane-fatty-acyl-phospholipid synthase activity"/>
    <property type="evidence" value="ECO:0007669"/>
    <property type="project" value="UniProtKB-EC"/>
</dbReference>
<dbReference type="PANTHER" id="PTHR43667:SF2">
    <property type="entry name" value="FATTY ACID C-METHYL TRANSFERASE"/>
    <property type="match status" value="1"/>
</dbReference>
<dbReference type="EC" id="2.1.1.79" evidence="7"/>
<evidence type="ECO:0000256" key="1">
    <source>
        <dbReference type="ARBA" id="ARBA00010815"/>
    </source>
</evidence>
<name>D3HJB4_LEGLN</name>
<evidence type="ECO:0000256" key="6">
    <source>
        <dbReference type="PIRSR" id="PIRSR003085-1"/>
    </source>
</evidence>
<keyword evidence="4" id="KW-0949">S-adenosyl-L-methionine</keyword>
<organism evidence="7 8">
    <name type="scientific">Legionella longbeachae serogroup 1 (strain NSW150)</name>
    <dbReference type="NCBI Taxonomy" id="661367"/>
    <lineage>
        <taxon>Bacteria</taxon>
        <taxon>Pseudomonadati</taxon>
        <taxon>Pseudomonadota</taxon>
        <taxon>Gammaproteobacteria</taxon>
        <taxon>Legionellales</taxon>
        <taxon>Legionellaceae</taxon>
        <taxon>Legionella</taxon>
    </lineage>
</organism>
<dbReference type="eggNOG" id="COG2230">
    <property type="taxonomic scope" value="Bacteria"/>
</dbReference>
<dbReference type="RefSeq" id="WP_003636564.1">
    <property type="nucleotide sequence ID" value="NC_013861.1"/>
</dbReference>
<dbReference type="AlphaFoldDB" id="D3HJB4"/>
<keyword evidence="2 7" id="KW-0489">Methyltransferase</keyword>